<feature type="compositionally biased region" description="Polar residues" evidence="2">
    <location>
        <begin position="894"/>
        <end position="977"/>
    </location>
</feature>
<feature type="compositionally biased region" description="Polar residues" evidence="2">
    <location>
        <begin position="1067"/>
        <end position="1077"/>
    </location>
</feature>
<feature type="compositionally biased region" description="Basic residues" evidence="2">
    <location>
        <begin position="449"/>
        <end position="458"/>
    </location>
</feature>
<dbReference type="InterPro" id="IPR001138">
    <property type="entry name" value="Zn2Cys6_DnaBD"/>
</dbReference>
<feature type="region of interest" description="Disordered" evidence="2">
    <location>
        <begin position="415"/>
        <end position="485"/>
    </location>
</feature>
<evidence type="ECO:0000313" key="4">
    <source>
        <dbReference type="EMBL" id="ELQ68760.1"/>
    </source>
</evidence>
<evidence type="ECO:0000259" key="3">
    <source>
        <dbReference type="PROSITE" id="PS50048"/>
    </source>
</evidence>
<evidence type="ECO:0000256" key="2">
    <source>
        <dbReference type="SAM" id="MobiDB-lite"/>
    </source>
</evidence>
<feature type="domain" description="Zn(2)-C6 fungal-type" evidence="3">
    <location>
        <begin position="484"/>
        <end position="514"/>
    </location>
</feature>
<dbReference type="SUPFAM" id="SSF57701">
    <property type="entry name" value="Zn2/Cys6 DNA-binding domain"/>
    <property type="match status" value="1"/>
</dbReference>
<evidence type="ECO:0000256" key="1">
    <source>
        <dbReference type="ARBA" id="ARBA00023242"/>
    </source>
</evidence>
<dbReference type="PROSITE" id="PS50048">
    <property type="entry name" value="ZN2_CY6_FUNGAL_2"/>
    <property type="match status" value="1"/>
</dbReference>
<organism>
    <name type="scientific">Pyricularia oryzae (strain P131)</name>
    <name type="common">Rice blast fungus</name>
    <name type="synonym">Magnaporthe oryzae</name>
    <dbReference type="NCBI Taxonomy" id="1143193"/>
    <lineage>
        <taxon>Eukaryota</taxon>
        <taxon>Fungi</taxon>
        <taxon>Dikarya</taxon>
        <taxon>Ascomycota</taxon>
        <taxon>Pezizomycotina</taxon>
        <taxon>Sordariomycetes</taxon>
        <taxon>Sordariomycetidae</taxon>
        <taxon>Magnaporthales</taxon>
        <taxon>Pyriculariaceae</taxon>
        <taxon>Pyricularia</taxon>
    </lineage>
</organism>
<feature type="compositionally biased region" description="Polar residues" evidence="2">
    <location>
        <begin position="826"/>
        <end position="835"/>
    </location>
</feature>
<protein>
    <recommendedName>
        <fullName evidence="3">Zn(2)-C6 fungal-type domain-containing protein</fullName>
    </recommendedName>
</protein>
<dbReference type="Pfam" id="PF00172">
    <property type="entry name" value="Zn_clus"/>
    <property type="match status" value="1"/>
</dbReference>
<feature type="compositionally biased region" description="Low complexity" evidence="2">
    <location>
        <begin position="563"/>
        <end position="591"/>
    </location>
</feature>
<feature type="compositionally biased region" description="Low complexity" evidence="2">
    <location>
        <begin position="1054"/>
        <end position="1064"/>
    </location>
</feature>
<feature type="region of interest" description="Disordered" evidence="2">
    <location>
        <begin position="517"/>
        <end position="1077"/>
    </location>
</feature>
<feature type="compositionally biased region" description="Low complexity" evidence="2">
    <location>
        <begin position="772"/>
        <end position="785"/>
    </location>
</feature>
<feature type="compositionally biased region" description="Gly residues" evidence="2">
    <location>
        <begin position="844"/>
        <end position="853"/>
    </location>
</feature>
<dbReference type="InterPro" id="IPR036864">
    <property type="entry name" value="Zn2-C6_fun-type_DNA-bd_sf"/>
</dbReference>
<feature type="compositionally biased region" description="Polar residues" evidence="2">
    <location>
        <begin position="727"/>
        <end position="741"/>
    </location>
</feature>
<accession>L7JMH4</accession>
<proteinExistence type="predicted"/>
<reference evidence="4" key="1">
    <citation type="journal article" date="2012" name="PLoS Genet.">
        <title>Comparative analysis of the genomes of two field isolates of the rice blast fungus Magnaporthe oryzae.</title>
        <authorList>
            <person name="Xue M."/>
            <person name="Yang J."/>
            <person name="Li Z."/>
            <person name="Hu S."/>
            <person name="Yao N."/>
            <person name="Dean R.A."/>
            <person name="Zhao W."/>
            <person name="Shen M."/>
            <person name="Zhang H."/>
            <person name="Li C."/>
            <person name="Liu L."/>
            <person name="Cao L."/>
            <person name="Xu X."/>
            <person name="Xing Y."/>
            <person name="Hsiang T."/>
            <person name="Zhang Z."/>
            <person name="Xu J.R."/>
            <person name="Peng Y.L."/>
        </authorList>
    </citation>
    <scope>NUCLEOTIDE SEQUENCE [LARGE SCALE GENOMIC DNA]</scope>
    <source>
        <strain evidence="4">P131</strain>
    </source>
</reference>
<feature type="compositionally biased region" description="Low complexity" evidence="2">
    <location>
        <begin position="420"/>
        <end position="448"/>
    </location>
</feature>
<feature type="compositionally biased region" description="Low complexity" evidence="2">
    <location>
        <begin position="978"/>
        <end position="1002"/>
    </location>
</feature>
<sequence>MDAFAFLNDDAAAGSHHVCYSTEDIRKQLDDILLPKTSETKAEHVDAKFKFPSTAHFLVVVNEAENAALESAASLVGGARPFAGHNQTVLALGNGQYQRQITTHDAFVNQPQDDPVLQRAVAKQIAGALSSPGEVTSSWNVRTIARASSGWTFEYICKDSLQVWQRQHAKETLPVVGLSSGKDGQNATLMSRPAFDCRGSLTIHFKRTDMEIEVKYSHMPLHKTVAELYEIFTPPPEPTLAHPQKRAAPTTDGEAATPAKKKKKKSKAGTKSTNGQGETTEASIIVVEGPPEDIPVGDGAPEASQATPSTKKKRTPKPKKSQAMVNDETAVAEAQDSANTDTSAVNVHVLDLPPGEADRRRDHANGLLITSGIDPATLSEEQFNIFSNQSPELQQESLAMLVKYGAERLRIVHPNKDAQASTPTPSTPATPDSSAATASSDAETASSTTKKKKKKSAKKSLACAESGEDATPSGTKKKKLTRGKCDPCRDAKTLCSKTKPTCEQCRMTNIECHYRQEIPTGPRGNAKSEEHIESKPEPVVAPIPPSAPAPPPALEEEEPDDLPSPGFGQQTTATDWADTQTQTQTQTNDDNVSSYQPQPVDESREHTLTAPSLEYPQHTGFASHASHTAQVPEAVMEEPVQPSRPSREAASAQQAAGISRTGRRSLPTGQRTQPKVVDHPAPDSTPWANFSNTAPAPPTQPVQVQAQVQVQDTANHGYQVHTRSRSRTSMNTADFGSQGPSQGLREAAALSQAAMQQTSRASPQTQPLQPARTSSRQSQRPVVSREYQSAAISNSSDYGPPTMSNSYSSVGASVGTAAQDPHAQYYGSSSSNDNNTFASTSTGQAGGSTGNGTGQSSYTSQPASNNAPAYPSYDNYSTHNATPHRPTTQTTQTYRNPVTRPTSTAYKSSASNSNNQWPSATAPQVHNSKTYNNNSATATASRTDQTAPMSQPSSIHGFSVRPTSPHATRSSVRASYHQQQQQQRQQSPSQPQTQQSQQQQQQGYASYGRQPQSTSSQHPQQQQGWYGYAATNSNPAGYRGVVDPQQAVNGGYDTSHVGGSTSHGSQHRSMNMTGNNYGNMDANDTLYNLMQNSHGR</sequence>
<feature type="compositionally biased region" description="Pro residues" evidence="2">
    <location>
        <begin position="539"/>
        <end position="553"/>
    </location>
</feature>
<feature type="compositionally biased region" description="Polar residues" evidence="2">
    <location>
        <begin position="786"/>
        <end position="811"/>
    </location>
</feature>
<dbReference type="GO" id="GO:0000981">
    <property type="term" value="F:DNA-binding transcription factor activity, RNA polymerase II-specific"/>
    <property type="evidence" value="ECO:0007669"/>
    <property type="project" value="InterPro"/>
</dbReference>
<feature type="compositionally biased region" description="Polar residues" evidence="2">
    <location>
        <begin position="753"/>
        <end position="768"/>
    </location>
</feature>
<dbReference type="AlphaFoldDB" id="L7JMH4"/>
<keyword evidence="1" id="KW-0539">Nucleus</keyword>
<feature type="compositionally biased region" description="Low complexity" evidence="2">
    <location>
        <begin position="1010"/>
        <end position="1023"/>
    </location>
</feature>
<name>L7JMH4_PYRO1</name>
<dbReference type="EMBL" id="JH795004">
    <property type="protein sequence ID" value="ELQ68760.1"/>
    <property type="molecule type" value="Genomic_DNA"/>
</dbReference>
<feature type="compositionally biased region" description="Basic and acidic residues" evidence="2">
    <location>
        <begin position="526"/>
        <end position="536"/>
    </location>
</feature>
<dbReference type="GO" id="GO:0008270">
    <property type="term" value="F:zinc ion binding"/>
    <property type="evidence" value="ECO:0007669"/>
    <property type="project" value="InterPro"/>
</dbReference>
<feature type="compositionally biased region" description="Low complexity" evidence="2">
    <location>
        <begin position="701"/>
        <end position="714"/>
    </location>
</feature>
<dbReference type="CDD" id="cd00067">
    <property type="entry name" value="GAL4"/>
    <property type="match status" value="1"/>
</dbReference>
<feature type="compositionally biased region" description="Basic residues" evidence="2">
    <location>
        <begin position="310"/>
        <end position="320"/>
    </location>
</feature>
<feature type="compositionally biased region" description="Basic residues" evidence="2">
    <location>
        <begin position="259"/>
        <end position="268"/>
    </location>
</feature>
<dbReference type="Gene3D" id="4.10.240.10">
    <property type="entry name" value="Zn(2)-C6 fungal-type DNA-binding domain"/>
    <property type="match status" value="1"/>
</dbReference>
<feature type="region of interest" description="Disordered" evidence="2">
    <location>
        <begin position="234"/>
        <end position="342"/>
    </location>
</feature>
<gene>
    <name evidence="4" type="ORF">OOW_P131scaffold00219g17</name>
</gene>